<comment type="cofactor">
    <cofactor evidence="7 8">
        <name>Zn(2+)</name>
        <dbReference type="ChEBI" id="CHEBI:29105"/>
    </cofactor>
    <text evidence="7 8">Binds 1 zinc ion per subunit.</text>
</comment>
<dbReference type="GO" id="GO:0008270">
    <property type="term" value="F:zinc ion binding"/>
    <property type="evidence" value="ECO:0007669"/>
    <property type="project" value="UniProtKB-UniRule"/>
</dbReference>
<evidence type="ECO:0000259" key="9">
    <source>
        <dbReference type="PROSITE" id="PS51864"/>
    </source>
</evidence>
<evidence type="ECO:0000256" key="1">
    <source>
        <dbReference type="ARBA" id="ARBA00022670"/>
    </source>
</evidence>
<evidence type="ECO:0000256" key="5">
    <source>
        <dbReference type="ARBA" id="ARBA00023049"/>
    </source>
</evidence>
<dbReference type="AlphaFoldDB" id="A0A2G9UGD4"/>
<evidence type="ECO:0000313" key="11">
    <source>
        <dbReference type="Proteomes" id="UP000230423"/>
    </source>
</evidence>
<reference evidence="10 11" key="1">
    <citation type="submission" date="2015-09" db="EMBL/GenBank/DDBJ databases">
        <title>Draft genome of the parasitic nematode Teladorsagia circumcincta isolate WARC Sus (inbred).</title>
        <authorList>
            <person name="Mitreva M."/>
        </authorList>
    </citation>
    <scope>NUCLEOTIDE SEQUENCE [LARGE SCALE GENOMIC DNA]</scope>
    <source>
        <strain evidence="10 11">S</strain>
    </source>
</reference>
<evidence type="ECO:0000256" key="2">
    <source>
        <dbReference type="ARBA" id="ARBA00022723"/>
    </source>
</evidence>
<comment type="caution">
    <text evidence="7">Lacks conserved residue(s) required for the propagation of feature annotation.</text>
</comment>
<feature type="binding site" evidence="7">
    <location>
        <position position="78"/>
    </location>
    <ligand>
        <name>Zn(2+)</name>
        <dbReference type="ChEBI" id="CHEBI:29105"/>
        <note>catalytic</note>
    </ligand>
</feature>
<dbReference type="GO" id="GO:0006508">
    <property type="term" value="P:proteolysis"/>
    <property type="evidence" value="ECO:0007669"/>
    <property type="project" value="UniProtKB-KW"/>
</dbReference>
<keyword evidence="11" id="KW-1185">Reference proteome</keyword>
<dbReference type="Proteomes" id="UP000230423">
    <property type="component" value="Unassembled WGS sequence"/>
</dbReference>
<evidence type="ECO:0000256" key="6">
    <source>
        <dbReference type="ARBA" id="ARBA00023157"/>
    </source>
</evidence>
<name>A0A2G9UGD4_TELCI</name>
<proteinExistence type="predicted"/>
<dbReference type="InterPro" id="IPR024079">
    <property type="entry name" value="MetalloPept_cat_dom_sf"/>
</dbReference>
<evidence type="ECO:0000256" key="8">
    <source>
        <dbReference type="RuleBase" id="RU361183"/>
    </source>
</evidence>
<dbReference type="EMBL" id="KZ347051">
    <property type="protein sequence ID" value="PIO68550.1"/>
    <property type="molecule type" value="Genomic_DNA"/>
</dbReference>
<dbReference type="OrthoDB" id="5819035at2759"/>
<dbReference type="Gene3D" id="3.40.390.10">
    <property type="entry name" value="Collagenase (Catalytic Domain)"/>
    <property type="match status" value="1"/>
</dbReference>
<sequence length="268" mass="29455">MAENHKKHIPCTILNAMSFCSETPSPTTPTNRISVQADKGCLSPIGRVGGEQRISLGKGCASVDIVAHEIGHALGFYHTMARNDRDMFITMNFGNVQILNTTIYSVSINKGQSAMLPLEYNYKYTLGSPFVSFVDLLMVNKLYGCEKSCDLVKAVHCDMEGFPNPRNCSKCVCPSGYGGDRCTEKSPPGTEIEVELMSFSDYFDYDGCVYGGVEIKTNQDQRLTGYSCSFHTVGACYDPSTTLTIYCPRLCGLCYPPHSTNTGTRRLT</sequence>
<dbReference type="GO" id="GO:0004222">
    <property type="term" value="F:metalloendopeptidase activity"/>
    <property type="evidence" value="ECO:0007669"/>
    <property type="project" value="UniProtKB-UniRule"/>
</dbReference>
<feature type="active site" evidence="7">
    <location>
        <position position="69"/>
    </location>
</feature>
<keyword evidence="4 7" id="KW-0862">Zinc</keyword>
<dbReference type="Pfam" id="PF01400">
    <property type="entry name" value="Astacin"/>
    <property type="match status" value="1"/>
</dbReference>
<dbReference type="InterPro" id="IPR006026">
    <property type="entry name" value="Peptidase_Metallo"/>
</dbReference>
<feature type="binding site" evidence="7">
    <location>
        <position position="68"/>
    </location>
    <ligand>
        <name>Zn(2+)</name>
        <dbReference type="ChEBI" id="CHEBI:29105"/>
        <note>catalytic</note>
    </ligand>
</feature>
<evidence type="ECO:0000313" key="10">
    <source>
        <dbReference type="EMBL" id="PIO68550.1"/>
    </source>
</evidence>
<feature type="binding site" evidence="7">
    <location>
        <position position="72"/>
    </location>
    <ligand>
        <name>Zn(2+)</name>
        <dbReference type="ChEBI" id="CHEBI:29105"/>
        <note>catalytic</note>
    </ligand>
</feature>
<accession>A0A2G9UGD4</accession>
<keyword evidence="6" id="KW-1015">Disulfide bond</keyword>
<dbReference type="EC" id="3.4.24.-" evidence="8"/>
<dbReference type="PROSITE" id="PS51864">
    <property type="entry name" value="ASTACIN"/>
    <property type="match status" value="1"/>
</dbReference>
<dbReference type="SMART" id="SM00235">
    <property type="entry name" value="ZnMc"/>
    <property type="match status" value="1"/>
</dbReference>
<protein>
    <recommendedName>
        <fullName evidence="8">Metalloendopeptidase</fullName>
        <ecNumber evidence="8">3.4.24.-</ecNumber>
    </recommendedName>
</protein>
<dbReference type="InterPro" id="IPR001506">
    <property type="entry name" value="Peptidase_M12A"/>
</dbReference>
<keyword evidence="1 7" id="KW-0645">Protease</keyword>
<feature type="domain" description="Peptidase M12A" evidence="9">
    <location>
        <begin position="1"/>
        <end position="146"/>
    </location>
</feature>
<evidence type="ECO:0000256" key="4">
    <source>
        <dbReference type="ARBA" id="ARBA00022833"/>
    </source>
</evidence>
<evidence type="ECO:0000256" key="7">
    <source>
        <dbReference type="PROSITE-ProRule" id="PRU01211"/>
    </source>
</evidence>
<gene>
    <name evidence="10" type="ORF">TELCIR_09659</name>
</gene>
<dbReference type="PRINTS" id="PR00480">
    <property type="entry name" value="ASTACIN"/>
</dbReference>
<keyword evidence="5 7" id="KW-0482">Metalloprotease</keyword>
<keyword evidence="3 7" id="KW-0378">Hydrolase</keyword>
<keyword evidence="2 7" id="KW-0479">Metal-binding</keyword>
<evidence type="ECO:0000256" key="3">
    <source>
        <dbReference type="ARBA" id="ARBA00022801"/>
    </source>
</evidence>
<dbReference type="PANTHER" id="PTHR10127">
    <property type="entry name" value="DISCOIDIN, CUB, EGF, LAMININ , AND ZINC METALLOPROTEASE DOMAIN CONTAINING"/>
    <property type="match status" value="1"/>
</dbReference>
<dbReference type="SUPFAM" id="SSF55486">
    <property type="entry name" value="Metalloproteases ('zincins'), catalytic domain"/>
    <property type="match status" value="1"/>
</dbReference>
<dbReference type="PANTHER" id="PTHR10127:SF780">
    <property type="entry name" value="METALLOENDOPEPTIDASE"/>
    <property type="match status" value="1"/>
</dbReference>
<organism evidence="10 11">
    <name type="scientific">Teladorsagia circumcincta</name>
    <name type="common">Brown stomach worm</name>
    <name type="synonym">Ostertagia circumcincta</name>
    <dbReference type="NCBI Taxonomy" id="45464"/>
    <lineage>
        <taxon>Eukaryota</taxon>
        <taxon>Metazoa</taxon>
        <taxon>Ecdysozoa</taxon>
        <taxon>Nematoda</taxon>
        <taxon>Chromadorea</taxon>
        <taxon>Rhabditida</taxon>
        <taxon>Rhabditina</taxon>
        <taxon>Rhabditomorpha</taxon>
        <taxon>Strongyloidea</taxon>
        <taxon>Trichostrongylidae</taxon>
        <taxon>Teladorsagia</taxon>
    </lineage>
</organism>